<protein>
    <submittedName>
        <fullName evidence="1">Uncharacterized protein</fullName>
    </submittedName>
</protein>
<gene>
    <name evidence="1" type="ORF">FYJ29_08290</name>
</gene>
<dbReference type="Proteomes" id="UP000483362">
    <property type="component" value="Unassembled WGS sequence"/>
</dbReference>
<keyword evidence="2" id="KW-1185">Reference proteome</keyword>
<dbReference type="RefSeq" id="WP_154326427.1">
    <property type="nucleotide sequence ID" value="NZ_CP045696.1"/>
</dbReference>
<name>A0A6L5XFA6_9BACT</name>
<evidence type="ECO:0000313" key="1">
    <source>
        <dbReference type="EMBL" id="MSS17752.1"/>
    </source>
</evidence>
<sequence>MSEKITVTFSDGKRRVLKSPDEIENIDARRTALFVFNNFQVYRGTTDGEVDEDGDFCLKTDRSTIPGTLGIGLPFARLIGWAYENPKRAKK</sequence>
<evidence type="ECO:0000313" key="2">
    <source>
        <dbReference type="Proteomes" id="UP000483362"/>
    </source>
</evidence>
<accession>A0A6L5XFA6</accession>
<reference evidence="1 2" key="1">
    <citation type="submission" date="2019-08" db="EMBL/GenBank/DDBJ databases">
        <title>In-depth cultivation of the pig gut microbiome towards novel bacterial diversity and tailored functional studies.</title>
        <authorList>
            <person name="Wylensek D."/>
            <person name="Hitch T.C.A."/>
            <person name="Clavel T."/>
        </authorList>
    </citation>
    <scope>NUCLEOTIDE SEQUENCE [LARGE SCALE GENOMIC DNA]</scope>
    <source>
        <strain evidence="1 2">Oil-RF-744-WCA-WT-10</strain>
    </source>
</reference>
<organism evidence="1 2">
    <name type="scientific">Sodaliphilus pleomorphus</name>
    <dbReference type="NCBI Taxonomy" id="2606626"/>
    <lineage>
        <taxon>Bacteria</taxon>
        <taxon>Pseudomonadati</taxon>
        <taxon>Bacteroidota</taxon>
        <taxon>Bacteroidia</taxon>
        <taxon>Bacteroidales</taxon>
        <taxon>Muribaculaceae</taxon>
        <taxon>Sodaliphilus</taxon>
    </lineage>
</organism>
<dbReference type="AlphaFoldDB" id="A0A6L5XFA6"/>
<comment type="caution">
    <text evidence="1">The sequence shown here is derived from an EMBL/GenBank/DDBJ whole genome shotgun (WGS) entry which is preliminary data.</text>
</comment>
<proteinExistence type="predicted"/>
<dbReference type="EMBL" id="VULT01000012">
    <property type="protein sequence ID" value="MSS17752.1"/>
    <property type="molecule type" value="Genomic_DNA"/>
</dbReference>